<sequence length="373" mass="41729">MAQTTLVVLAVVMMTSPVPLQGFSTVNPGVDRKTRNPEVHETTQHLLNPFDLRRPPPSRERCPAHSHMVQCRDRLCRRTCTDPEPVCLECPLGYSCVCDEGYLWHNGVCVPRLKCEETTESEELQLEINQLARDLPQTLEELGLTSVVQHVQELKTNATEVSSSSGWWRSAHDCHCGREADFNRLGQRACDSECNSRCPGNLRRKCGGRFKMSVYKIDAVPSCEDGPRQVSPHWYQTGNTTLLQYRGEPQDRPFAFTTPALDGKTVHIQSTLENMTADIHGFPSHYPATTAEGMPDLVPDYTALLASLQAPGLRLTAGTNTVLELDQHFSIQSYPCSLEYNPAINGRGRRAVTVRIIVVSEDPYEVMVEIICY</sequence>
<accession>A0A6P4YTP5</accession>
<gene>
    <name evidence="3" type="primary">LOC109472385</name>
</gene>
<dbReference type="RefSeq" id="XP_019627713.1">
    <property type="nucleotide sequence ID" value="XM_019772154.1"/>
</dbReference>
<keyword evidence="2" id="KW-1185">Reference proteome</keyword>
<dbReference type="OrthoDB" id="6110952at2759"/>
<dbReference type="InterPro" id="IPR036084">
    <property type="entry name" value="Ser_inhib-like_sf"/>
</dbReference>
<protein>
    <submittedName>
        <fullName evidence="3">Uncharacterized protein LOC109472385</fullName>
    </submittedName>
</protein>
<evidence type="ECO:0000256" key="1">
    <source>
        <dbReference type="SAM" id="SignalP"/>
    </source>
</evidence>
<name>A0A6P4YTP5_BRABE</name>
<dbReference type="AlphaFoldDB" id="A0A6P4YTP5"/>
<proteinExistence type="predicted"/>
<dbReference type="GeneID" id="109472385"/>
<dbReference type="Proteomes" id="UP000515135">
    <property type="component" value="Unplaced"/>
</dbReference>
<dbReference type="KEGG" id="bbel:109472385"/>
<feature type="signal peptide" evidence="1">
    <location>
        <begin position="1"/>
        <end position="22"/>
    </location>
</feature>
<dbReference type="SUPFAM" id="SSF57567">
    <property type="entry name" value="Serine protease inhibitors"/>
    <property type="match status" value="1"/>
</dbReference>
<keyword evidence="1" id="KW-0732">Signal</keyword>
<dbReference type="CDD" id="cd19941">
    <property type="entry name" value="TIL"/>
    <property type="match status" value="1"/>
</dbReference>
<evidence type="ECO:0000313" key="2">
    <source>
        <dbReference type="Proteomes" id="UP000515135"/>
    </source>
</evidence>
<organism evidence="2 3">
    <name type="scientific">Branchiostoma belcheri</name>
    <name type="common">Amphioxus</name>
    <dbReference type="NCBI Taxonomy" id="7741"/>
    <lineage>
        <taxon>Eukaryota</taxon>
        <taxon>Metazoa</taxon>
        <taxon>Chordata</taxon>
        <taxon>Cephalochordata</taxon>
        <taxon>Leptocardii</taxon>
        <taxon>Amphioxiformes</taxon>
        <taxon>Branchiostomatidae</taxon>
        <taxon>Branchiostoma</taxon>
    </lineage>
</organism>
<feature type="chain" id="PRO_5027888303" evidence="1">
    <location>
        <begin position="23"/>
        <end position="373"/>
    </location>
</feature>
<dbReference type="Gene3D" id="2.10.25.10">
    <property type="entry name" value="Laminin"/>
    <property type="match status" value="1"/>
</dbReference>
<reference evidence="3" key="1">
    <citation type="submission" date="2025-08" db="UniProtKB">
        <authorList>
            <consortium name="RefSeq"/>
        </authorList>
    </citation>
    <scope>IDENTIFICATION</scope>
    <source>
        <tissue evidence="3">Gonad</tissue>
    </source>
</reference>
<evidence type="ECO:0000313" key="3">
    <source>
        <dbReference type="RefSeq" id="XP_019627713.1"/>
    </source>
</evidence>